<feature type="compositionally biased region" description="Polar residues" evidence="1">
    <location>
        <begin position="629"/>
        <end position="643"/>
    </location>
</feature>
<protein>
    <submittedName>
        <fullName evidence="2 4">Uncharacterized protein</fullName>
    </submittedName>
</protein>
<name>A0A6G1FXP9_9PEZI</name>
<reference evidence="2 4" key="1">
    <citation type="submission" date="2020-01" db="EMBL/GenBank/DDBJ databases">
        <authorList>
            <consortium name="DOE Joint Genome Institute"/>
            <person name="Haridas S."/>
            <person name="Albert R."/>
            <person name="Binder M."/>
            <person name="Bloem J."/>
            <person name="Labutti K."/>
            <person name="Salamov A."/>
            <person name="Andreopoulos B."/>
            <person name="Baker S.E."/>
            <person name="Barry K."/>
            <person name="Bills G."/>
            <person name="Bluhm B.H."/>
            <person name="Cannon C."/>
            <person name="Castanera R."/>
            <person name="Culley D.E."/>
            <person name="Daum C."/>
            <person name="Ezra D."/>
            <person name="Gonzalez J.B."/>
            <person name="Henrissat B."/>
            <person name="Kuo A."/>
            <person name="Liang C."/>
            <person name="Lipzen A."/>
            <person name="Lutzoni F."/>
            <person name="Magnuson J."/>
            <person name="Mondo S."/>
            <person name="Nolan M."/>
            <person name="Ohm R."/>
            <person name="Pangilinan J."/>
            <person name="Park H.-J."/>
            <person name="Ramirez L."/>
            <person name="Alfaro M."/>
            <person name="Sun H."/>
            <person name="Tritt A."/>
            <person name="Yoshinaga Y."/>
            <person name="Zwiers L.-H."/>
            <person name="Turgeon B.G."/>
            <person name="Goodwin S.B."/>
            <person name="Spatafora J.W."/>
            <person name="Crous P.W."/>
            <person name="Grigoriev I.V."/>
        </authorList>
    </citation>
    <scope>NUCLEOTIDE SEQUENCE</scope>
    <source>
        <strain evidence="2 4">CBS 781.70</strain>
    </source>
</reference>
<dbReference type="OrthoDB" id="5389734at2759"/>
<feature type="compositionally biased region" description="Basic and acidic residues" evidence="1">
    <location>
        <begin position="683"/>
        <end position="702"/>
    </location>
</feature>
<reference evidence="4" key="2">
    <citation type="submission" date="2020-04" db="EMBL/GenBank/DDBJ databases">
        <authorList>
            <consortium name="NCBI Genome Project"/>
        </authorList>
    </citation>
    <scope>NUCLEOTIDE SEQUENCE</scope>
    <source>
        <strain evidence="4">CBS 781.70</strain>
    </source>
</reference>
<accession>A0A6G1FXP9</accession>
<proteinExistence type="predicted"/>
<dbReference type="Proteomes" id="UP000504638">
    <property type="component" value="Unplaced"/>
</dbReference>
<feature type="compositionally biased region" description="Low complexity" evidence="1">
    <location>
        <begin position="295"/>
        <end position="305"/>
    </location>
</feature>
<keyword evidence="3" id="KW-1185">Reference proteome</keyword>
<feature type="compositionally biased region" description="Low complexity" evidence="1">
    <location>
        <begin position="452"/>
        <end position="468"/>
    </location>
</feature>
<reference evidence="4" key="3">
    <citation type="submission" date="2025-04" db="UniProtKB">
        <authorList>
            <consortium name="RefSeq"/>
        </authorList>
    </citation>
    <scope>IDENTIFICATION</scope>
    <source>
        <strain evidence="4">CBS 781.70</strain>
    </source>
</reference>
<evidence type="ECO:0000256" key="1">
    <source>
        <dbReference type="SAM" id="MobiDB-lite"/>
    </source>
</evidence>
<organism evidence="2">
    <name type="scientific">Eremomyces bilateralis CBS 781.70</name>
    <dbReference type="NCBI Taxonomy" id="1392243"/>
    <lineage>
        <taxon>Eukaryota</taxon>
        <taxon>Fungi</taxon>
        <taxon>Dikarya</taxon>
        <taxon>Ascomycota</taxon>
        <taxon>Pezizomycotina</taxon>
        <taxon>Dothideomycetes</taxon>
        <taxon>Dothideomycetes incertae sedis</taxon>
        <taxon>Eremomycetales</taxon>
        <taxon>Eremomycetaceae</taxon>
        <taxon>Eremomyces</taxon>
    </lineage>
</organism>
<sequence>MAPGRSDQFDDEPDEPVVSQASEPPTHPLPAMQGPFEESIVESIEEPREPADTKFDNANPKERWMRTLERDDWNGSYNFQWRNKSSRRYHPLWKLMAQIVFGIHLLQNQLAKSDDEVLKILQVHLNEIDMFIVRTTEDFETAAADIKERVSLLKLPLQHTGMFDRMLDDRHFRASIIRGNESIYKIVDRSARAMNDLLVDVNNGLEATSVLAKFLEQLGDDWHGNDETLLEVYTSMCGNAEGWFMAFKELEKAGNGLGVLLVQLGSLVNEMSKRVGVASRRSIFSHRSGSDGNASPWSQSSPPQSRGTRTPSYDKPLPQKPDQQDSAVQNAHPVRRDSIPLEKRFENPRKQPQPPERISSAQQPGQELAPSPQRNTKELVEFFRPNALVRGPGHAQREPPKTAPERAATRDALETGHESDTPTAKPKRKPSKLRKKSHDMLRKVSQRKAQVPPTIATATSPTIAPDSAYSSGSDYAQMQAIARASAESSAQLKNPASPPAANKLASPFQPSSVQSTNRNSTSATPIALHPANTTNNTTAQTSRAVSHAEAPAPASSNQDSNISNKPPSNSSRPSTPTPTSQPAQANQPDRSATSSPSPSQPYPTRTSSVRVPPNHPIMTPPSPHVTASAIASPQTTRPATPSTPRLALFPRPSTPRRTVSQDSTSGVATTPRHEKATVGGSALRKEVGKDSPGKMNAREESGTKQTQFDDTLFGSMTATAEPGSRAVFQEGGASANGSGDRGGTSPVIGSRKDRSGIVSKNGGNASRDAEKSATNGYETPSPKDAGHMRKRGSLSSIKRIFSRRKKEEVVGGGYGTVGRGIGLDEVAEGV</sequence>
<dbReference type="AlphaFoldDB" id="A0A6G1FXP9"/>
<feature type="compositionally biased region" description="Polar residues" evidence="1">
    <location>
        <begin position="655"/>
        <end position="668"/>
    </location>
</feature>
<feature type="compositionally biased region" description="Basic and acidic residues" evidence="1">
    <location>
        <begin position="334"/>
        <end position="349"/>
    </location>
</feature>
<feature type="compositionally biased region" description="Basic residues" evidence="1">
    <location>
        <begin position="425"/>
        <end position="437"/>
    </location>
</feature>
<feature type="region of interest" description="Disordered" evidence="1">
    <location>
        <begin position="286"/>
        <end position="373"/>
    </location>
</feature>
<dbReference type="EMBL" id="ML975165">
    <property type="protein sequence ID" value="KAF1810563.1"/>
    <property type="molecule type" value="Genomic_DNA"/>
</dbReference>
<feature type="compositionally biased region" description="Basic and acidic residues" evidence="1">
    <location>
        <begin position="45"/>
        <end position="60"/>
    </location>
</feature>
<feature type="region of interest" description="Disordered" evidence="1">
    <location>
        <begin position="1"/>
        <end position="60"/>
    </location>
</feature>
<evidence type="ECO:0000313" key="2">
    <source>
        <dbReference type="EMBL" id="KAF1810563.1"/>
    </source>
</evidence>
<dbReference type="GeneID" id="54423895"/>
<feature type="compositionally biased region" description="Low complexity" evidence="1">
    <location>
        <begin position="560"/>
        <end position="608"/>
    </location>
</feature>
<feature type="compositionally biased region" description="Polar residues" evidence="1">
    <location>
        <begin position="703"/>
        <end position="718"/>
    </location>
</feature>
<feature type="compositionally biased region" description="Polar residues" evidence="1">
    <location>
        <begin position="508"/>
        <end position="524"/>
    </location>
</feature>
<evidence type="ECO:0000313" key="3">
    <source>
        <dbReference type="Proteomes" id="UP000504638"/>
    </source>
</evidence>
<evidence type="ECO:0000313" key="4">
    <source>
        <dbReference type="RefSeq" id="XP_033532194.1"/>
    </source>
</evidence>
<feature type="region of interest" description="Disordered" evidence="1">
    <location>
        <begin position="387"/>
        <end position="794"/>
    </location>
</feature>
<dbReference type="RefSeq" id="XP_033532194.1">
    <property type="nucleotide sequence ID" value="XM_033683325.1"/>
</dbReference>
<feature type="compositionally biased region" description="Basic and acidic residues" evidence="1">
    <location>
        <begin position="395"/>
        <end position="420"/>
    </location>
</feature>
<feature type="compositionally biased region" description="Pro residues" evidence="1">
    <location>
        <begin position="613"/>
        <end position="623"/>
    </location>
</feature>
<gene>
    <name evidence="2 4" type="ORF">P152DRAFT_89073</name>
</gene>